<gene>
    <name evidence="7" type="primary">fda</name>
    <name evidence="7" type="ORF">G6CMJM_00588</name>
</gene>
<comment type="similarity">
    <text evidence="2">Belongs to the class I fructose-bisphosphate aldolase family.</text>
</comment>
<dbReference type="GO" id="GO:0004332">
    <property type="term" value="F:fructose-bisphosphate aldolase activity"/>
    <property type="evidence" value="ECO:0007669"/>
    <property type="project" value="UniProtKB-EC"/>
</dbReference>
<dbReference type="Proteomes" id="UP001190925">
    <property type="component" value="Unassembled WGS sequence"/>
</dbReference>
<comment type="pathway">
    <text evidence="1">Carbohydrate degradation; glycolysis; D-glyceraldehyde 3-phosphate and glycerone phosphate from D-glucose: step 4/4.</text>
</comment>
<evidence type="ECO:0000256" key="4">
    <source>
        <dbReference type="ARBA" id="ARBA00023152"/>
    </source>
</evidence>
<dbReference type="Pfam" id="PF00274">
    <property type="entry name" value="Glycolytic"/>
    <property type="match status" value="1"/>
</dbReference>
<organism evidence="7 8">
    <name type="scientific">Candidatus Nanogingivalis gingivitcus</name>
    <dbReference type="NCBI Taxonomy" id="2171992"/>
    <lineage>
        <taxon>Bacteria</taxon>
        <taxon>Candidatus Saccharimonadota</taxon>
        <taxon>Candidatus Nanosyncoccalia</taxon>
        <taxon>Candidatus Nanogingivales</taxon>
        <taxon>Candidatus Nanogingivalaceae</taxon>
        <taxon>Candidatus Nanogingivalis</taxon>
    </lineage>
</organism>
<dbReference type="InterPro" id="IPR013785">
    <property type="entry name" value="Aldolase_TIM"/>
</dbReference>
<evidence type="ECO:0000256" key="5">
    <source>
        <dbReference type="ARBA" id="ARBA00023239"/>
    </source>
</evidence>
<evidence type="ECO:0000313" key="8">
    <source>
        <dbReference type="Proteomes" id="UP001190925"/>
    </source>
</evidence>
<reference evidence="7 8" key="2">
    <citation type="journal article" date="2020" name="Cell Rep.">
        <title>Acquisition and Adaptation of Ultra-small Parasitic Reduced Genome Bacteria to Mammalian Hosts.</title>
        <authorList>
            <person name="McLean J.S."/>
            <person name="Bor B."/>
            <person name="Kerns K.A."/>
            <person name="Liu Q."/>
            <person name="To T.T."/>
            <person name="Solden L."/>
            <person name="Hendrickson E.L."/>
            <person name="Wrighton K."/>
            <person name="Shi W."/>
            <person name="He X."/>
        </authorList>
    </citation>
    <scope>NUCLEOTIDE SEQUENCE [LARGE SCALE GENOMIC DNA]</scope>
    <source>
        <strain evidence="7 8">TM7_CMJM_G6_1_HOT_870</strain>
    </source>
</reference>
<evidence type="ECO:0000313" key="7">
    <source>
        <dbReference type="EMBL" id="RYC72326.1"/>
    </source>
</evidence>
<sequence>MGVNSVVIKDKNYYITGNDNSIFKTKVEFKLNSFYQSTIFETMFTAEFFSTGNLKDSLEIASITAHKSGYNDILKPFFAHQIANSKKNISSIEIIKADIDIKQKIKLVAKTLVKRPKGIFAADESGGNIHKKFTALNIEDIEENRRKYREMFFTTPDIENYLSGIILFEETLNQSLSTGESFVDLLKKRNILIGLKLDEGLQPISKDSEETITLGLDSLDSKLNKYAQKIDFAKWRVAFKINSDNNTPSKMAIDSNCQILARYAKLCQSYGVVPIVEPEIVFDGNHSIKHCRLETAKVLKTLFEELKLFKVDLEATILKTNMVIAGKNYPVQSLPKEVALETVQVLKSTVPKELAGVVFLSGGQTPQQATDNLQEIINLGPFDWGVTYSFARALQEPSLNTWKGKDSNKKQAQLLFLERVAANSHALYKN</sequence>
<comment type="caution">
    <text evidence="7">The sequence shown here is derived from an EMBL/GenBank/DDBJ whole genome shotgun (WGS) entry which is preliminary data.</text>
</comment>
<dbReference type="PANTHER" id="PTHR11627">
    <property type="entry name" value="FRUCTOSE-BISPHOSPHATE ALDOLASE"/>
    <property type="match status" value="1"/>
</dbReference>
<keyword evidence="4" id="KW-0324">Glycolysis</keyword>
<accession>A0ABY0FH98</accession>
<evidence type="ECO:0000256" key="3">
    <source>
        <dbReference type="ARBA" id="ARBA00013068"/>
    </source>
</evidence>
<dbReference type="InterPro" id="IPR000741">
    <property type="entry name" value="FBA_I"/>
</dbReference>
<dbReference type="EC" id="4.1.2.13" evidence="3"/>
<dbReference type="SUPFAM" id="SSF51569">
    <property type="entry name" value="Aldolase"/>
    <property type="match status" value="1"/>
</dbReference>
<proteinExistence type="inferred from homology"/>
<keyword evidence="5 7" id="KW-0456">Lyase</keyword>
<dbReference type="Gene3D" id="3.20.20.70">
    <property type="entry name" value="Aldolase class I"/>
    <property type="match status" value="1"/>
</dbReference>
<evidence type="ECO:0000256" key="1">
    <source>
        <dbReference type="ARBA" id="ARBA00004714"/>
    </source>
</evidence>
<dbReference type="EMBL" id="PRLK01000012">
    <property type="protein sequence ID" value="RYC72326.1"/>
    <property type="molecule type" value="Genomic_DNA"/>
</dbReference>
<keyword evidence="8" id="KW-1185">Reference proteome</keyword>
<evidence type="ECO:0000256" key="6">
    <source>
        <dbReference type="ARBA" id="ARBA00029799"/>
    </source>
</evidence>
<dbReference type="NCBIfam" id="NF033379">
    <property type="entry name" value="FrucBisAld_I"/>
    <property type="match status" value="1"/>
</dbReference>
<protein>
    <recommendedName>
        <fullName evidence="3">fructose-bisphosphate aldolase</fullName>
        <ecNumber evidence="3">4.1.2.13</ecNumber>
    </recommendedName>
    <alternativeName>
        <fullName evidence="6">Fructose-bisphosphate aldolase class I</fullName>
    </alternativeName>
</protein>
<name>A0ABY0FH98_9BACT</name>
<evidence type="ECO:0000256" key="2">
    <source>
        <dbReference type="ARBA" id="ARBA00010387"/>
    </source>
</evidence>
<reference evidence="7 8" key="1">
    <citation type="journal article" date="2018" name="bioRxiv">
        <title>Evidence of independent acquisition and adaption of ultra-small bacteria to human hosts across the highly diverse yet reduced genomes of the phylum Saccharibacteria.</title>
        <authorList>
            <person name="McLean J.S."/>
            <person name="Bor B."/>
            <person name="To T.T."/>
            <person name="Liu Q."/>
            <person name="Kearns K.A."/>
            <person name="Solden L.M."/>
            <person name="Wrighton K.C."/>
            <person name="He X."/>
            <person name="Shi W."/>
        </authorList>
    </citation>
    <scope>NUCLEOTIDE SEQUENCE [LARGE SCALE GENOMIC DNA]</scope>
    <source>
        <strain evidence="7 8">TM7_CMJM_G6_1_HOT_870</strain>
    </source>
</reference>